<dbReference type="AlphaFoldDB" id="A0A9W8YME5"/>
<comment type="caution">
    <text evidence="2">The sequence shown here is derived from an EMBL/GenBank/DDBJ whole genome shotgun (WGS) entry which is preliminary data.</text>
</comment>
<protein>
    <submittedName>
        <fullName evidence="2">Uncharacterized protein</fullName>
    </submittedName>
</protein>
<feature type="compositionally biased region" description="Polar residues" evidence="1">
    <location>
        <begin position="1"/>
        <end position="15"/>
    </location>
</feature>
<reference evidence="2" key="1">
    <citation type="submission" date="2022-10" db="EMBL/GenBank/DDBJ databases">
        <title>Tapping the CABI collections for fungal endophytes: first genome assemblies for Collariella, Neodidymelliopsis, Ascochyta clinopodiicola, Didymella pomorum, Didymosphaeria variabile, Neocosmospora piperis and Neocucurbitaria cava.</title>
        <authorList>
            <person name="Hill R."/>
        </authorList>
    </citation>
    <scope>NUCLEOTIDE SEQUENCE</scope>
    <source>
        <strain evidence="2">IMI 355082</strain>
    </source>
</reference>
<evidence type="ECO:0000256" key="1">
    <source>
        <dbReference type="SAM" id="MobiDB-lite"/>
    </source>
</evidence>
<organism evidence="2 3">
    <name type="scientific">Gnomoniopsis smithogilvyi</name>
    <dbReference type="NCBI Taxonomy" id="1191159"/>
    <lineage>
        <taxon>Eukaryota</taxon>
        <taxon>Fungi</taxon>
        <taxon>Dikarya</taxon>
        <taxon>Ascomycota</taxon>
        <taxon>Pezizomycotina</taxon>
        <taxon>Sordariomycetes</taxon>
        <taxon>Sordariomycetidae</taxon>
        <taxon>Diaporthales</taxon>
        <taxon>Gnomoniaceae</taxon>
        <taxon>Gnomoniopsis</taxon>
    </lineage>
</organism>
<sequence length="344" mass="38534">MEPDSSQTRQMQSNQSHDDVRGTATERNVLPLADVQANPRQHVPDPPYQDKTRPTPMDEILTHARDAAEFNRTINQQRQLRAALIHNVWHRHHQQPVPWPSSSPKSAADPVDQGYITSLDFDHDPEQPPALETHAVNTGSRQVAEVIEVGMPGSQTVPLGSGRPFVPDEEVAEIIEEIASEECSLAGKVNEGSNLEQAISKEVRYAAKHSDRNSESKSTRQVRWDAEEVDLVRDMLRKGHDLSEIATRLGRSHASIKGRIRFMNQLGEIRILPQPLQINYTVYEEDLLKEMMAEKCHKPEIAKVMGRTEAGIKNKIGQMRSNGNLPSGTRRGARARTPSASQIR</sequence>
<dbReference type="Proteomes" id="UP001140453">
    <property type="component" value="Unassembled WGS sequence"/>
</dbReference>
<dbReference type="EMBL" id="JAPEVB010000005">
    <property type="protein sequence ID" value="KAJ4387539.1"/>
    <property type="molecule type" value="Genomic_DNA"/>
</dbReference>
<accession>A0A9W8YME5</accession>
<evidence type="ECO:0000313" key="2">
    <source>
        <dbReference type="EMBL" id="KAJ4387539.1"/>
    </source>
</evidence>
<proteinExistence type="predicted"/>
<evidence type="ECO:0000313" key="3">
    <source>
        <dbReference type="Proteomes" id="UP001140453"/>
    </source>
</evidence>
<keyword evidence="3" id="KW-1185">Reference proteome</keyword>
<gene>
    <name evidence="2" type="ORF">N0V93_008134</name>
</gene>
<name>A0A9W8YME5_9PEZI</name>
<feature type="region of interest" description="Disordered" evidence="1">
    <location>
        <begin position="1"/>
        <end position="55"/>
    </location>
</feature>
<feature type="region of interest" description="Disordered" evidence="1">
    <location>
        <begin position="94"/>
        <end position="132"/>
    </location>
</feature>
<dbReference type="OrthoDB" id="10610545at2759"/>
<feature type="region of interest" description="Disordered" evidence="1">
    <location>
        <begin position="315"/>
        <end position="344"/>
    </location>
</feature>